<name>A0A0C1EVJ3_9NEIS</name>
<comment type="caution">
    <text evidence="2">The sequence shown here is derived from an EMBL/GenBank/DDBJ whole genome shotgun (WGS) entry which is preliminary data.</text>
</comment>
<dbReference type="EMBL" id="JUFZ01000003">
    <property type="protein sequence ID" value="KIC13215.1"/>
    <property type="molecule type" value="Genomic_DNA"/>
</dbReference>
<organism evidence="2 3">
    <name type="scientific">Morococcus cerebrosus</name>
    <dbReference type="NCBI Taxonomy" id="1056807"/>
    <lineage>
        <taxon>Bacteria</taxon>
        <taxon>Pseudomonadati</taxon>
        <taxon>Pseudomonadota</taxon>
        <taxon>Betaproteobacteria</taxon>
        <taxon>Neisseriales</taxon>
        <taxon>Neisseriaceae</taxon>
        <taxon>Morococcus</taxon>
    </lineage>
</organism>
<evidence type="ECO:0000313" key="3">
    <source>
        <dbReference type="Proteomes" id="UP000031390"/>
    </source>
</evidence>
<feature type="compositionally biased region" description="Polar residues" evidence="1">
    <location>
        <begin position="25"/>
        <end position="37"/>
    </location>
</feature>
<feature type="region of interest" description="Disordered" evidence="1">
    <location>
        <begin position="1"/>
        <end position="37"/>
    </location>
</feature>
<sequence length="37" mass="4202">MGQDPTKTQGRPLHDQGRLKPKPNNPEQATWLFTNQA</sequence>
<evidence type="ECO:0000313" key="2">
    <source>
        <dbReference type="EMBL" id="KIC13215.1"/>
    </source>
</evidence>
<evidence type="ECO:0000256" key="1">
    <source>
        <dbReference type="SAM" id="MobiDB-lite"/>
    </source>
</evidence>
<reference evidence="2 3" key="1">
    <citation type="submission" date="2014-12" db="EMBL/GenBank/DDBJ databases">
        <title>Genome sequence of Morococcus cerebrosus.</title>
        <authorList>
            <person name="Shin S.-K."/>
            <person name="Yi H."/>
        </authorList>
    </citation>
    <scope>NUCLEOTIDE SEQUENCE [LARGE SCALE GENOMIC DNA]</scope>
    <source>
        <strain evidence="2 3">CIP 81.93</strain>
    </source>
</reference>
<dbReference type="Proteomes" id="UP000031390">
    <property type="component" value="Unassembled WGS sequence"/>
</dbReference>
<protein>
    <submittedName>
        <fullName evidence="2">Uncharacterized protein</fullName>
    </submittedName>
</protein>
<gene>
    <name evidence="2" type="ORF">MCC93_00890</name>
</gene>
<dbReference type="AlphaFoldDB" id="A0A0C1EVJ3"/>
<proteinExistence type="predicted"/>
<accession>A0A0C1EVJ3</accession>